<gene>
    <name evidence="2" type="ORF">N801_05075</name>
</gene>
<proteinExistence type="predicted"/>
<evidence type="ECO:0000313" key="2">
    <source>
        <dbReference type="EMBL" id="KGN42966.1"/>
    </source>
</evidence>
<dbReference type="AlphaFoldDB" id="A0A0A0K562"/>
<evidence type="ECO:0008006" key="4">
    <source>
        <dbReference type="Google" id="ProtNLM"/>
    </source>
</evidence>
<accession>A0A0A0K562</accession>
<feature type="transmembrane region" description="Helical" evidence="1">
    <location>
        <begin position="73"/>
        <end position="95"/>
    </location>
</feature>
<dbReference type="Proteomes" id="UP000030013">
    <property type="component" value="Unassembled WGS sequence"/>
</dbReference>
<comment type="caution">
    <text evidence="2">The sequence shown here is derived from an EMBL/GenBank/DDBJ whole genome shotgun (WGS) entry which is preliminary data.</text>
</comment>
<sequence length="136" mass="13314">MLIALLVAAAVHLGFQLAITLVAYPALLATSDTEWPAAHAAHGRRIAPLVAVVYGALGVTVVGALLTSPSPAVVVAASACAVAVLSTAAVAAPTHGRLGEGRTGELIRRLTLADLVRTAAAAVAAVAAAVAVVRGG</sequence>
<evidence type="ECO:0000256" key="1">
    <source>
        <dbReference type="SAM" id="Phobius"/>
    </source>
</evidence>
<keyword evidence="3" id="KW-1185">Reference proteome</keyword>
<dbReference type="RefSeq" id="WP_035931604.1">
    <property type="nucleotide sequence ID" value="NZ_AVPL01000001.1"/>
</dbReference>
<keyword evidence="1" id="KW-1133">Transmembrane helix</keyword>
<feature type="transmembrane region" description="Helical" evidence="1">
    <location>
        <begin position="46"/>
        <end position="66"/>
    </location>
</feature>
<dbReference type="STRING" id="1385519.N801_05075"/>
<feature type="transmembrane region" description="Helical" evidence="1">
    <location>
        <begin position="115"/>
        <end position="133"/>
    </location>
</feature>
<reference evidence="2 3" key="1">
    <citation type="submission" date="2013-08" db="EMBL/GenBank/DDBJ databases">
        <title>The genome sequence of Knoellia aerolata.</title>
        <authorList>
            <person name="Zhu W."/>
            <person name="Wang G."/>
        </authorList>
    </citation>
    <scope>NUCLEOTIDE SEQUENCE [LARGE SCALE GENOMIC DNA]</scope>
    <source>
        <strain evidence="2 3">DSM 18566</strain>
    </source>
</reference>
<name>A0A0A0K562_9MICO</name>
<protein>
    <recommendedName>
        <fullName evidence="4">DUF1772 domain-containing protein</fullName>
    </recommendedName>
</protein>
<dbReference type="eggNOG" id="ENOG50333B5">
    <property type="taxonomic scope" value="Bacteria"/>
</dbReference>
<dbReference type="OrthoDB" id="3405989at2"/>
<keyword evidence="1" id="KW-0812">Transmembrane</keyword>
<keyword evidence="1" id="KW-0472">Membrane</keyword>
<dbReference type="EMBL" id="AVPL01000001">
    <property type="protein sequence ID" value="KGN42966.1"/>
    <property type="molecule type" value="Genomic_DNA"/>
</dbReference>
<evidence type="ECO:0000313" key="3">
    <source>
        <dbReference type="Proteomes" id="UP000030013"/>
    </source>
</evidence>
<organism evidence="2 3">
    <name type="scientific">Knoellia aerolata DSM 18566</name>
    <dbReference type="NCBI Taxonomy" id="1385519"/>
    <lineage>
        <taxon>Bacteria</taxon>
        <taxon>Bacillati</taxon>
        <taxon>Actinomycetota</taxon>
        <taxon>Actinomycetes</taxon>
        <taxon>Micrococcales</taxon>
        <taxon>Intrasporangiaceae</taxon>
        <taxon>Knoellia</taxon>
    </lineage>
</organism>